<dbReference type="InterPro" id="IPR006047">
    <property type="entry name" value="GH13_cat_dom"/>
</dbReference>
<keyword evidence="3" id="KW-0326">Glycosidase</keyword>
<dbReference type="SMART" id="SM00642">
    <property type="entry name" value="Aamy"/>
    <property type="match status" value="1"/>
</dbReference>
<dbReference type="InterPro" id="IPR017853">
    <property type="entry name" value="GH"/>
</dbReference>
<dbReference type="Proteomes" id="UP000824262">
    <property type="component" value="Unassembled WGS sequence"/>
</dbReference>
<dbReference type="Gene3D" id="3.20.20.80">
    <property type="entry name" value="Glycosidases"/>
    <property type="match status" value="1"/>
</dbReference>
<dbReference type="PANTHER" id="PTHR10357:SF179">
    <property type="entry name" value="NEUTRAL AND BASIC AMINO ACID TRANSPORT PROTEIN RBAT"/>
    <property type="match status" value="1"/>
</dbReference>
<evidence type="ECO:0000313" key="5">
    <source>
        <dbReference type="EMBL" id="HIQ78867.1"/>
    </source>
</evidence>
<protein>
    <submittedName>
        <fullName evidence="5">Alpha-glucosidase</fullName>
    </submittedName>
</protein>
<comment type="similarity">
    <text evidence="1">Belongs to the glycosyl hydrolase 13 family.</text>
</comment>
<feature type="non-terminal residue" evidence="5">
    <location>
        <position position="1"/>
    </location>
</feature>
<evidence type="ECO:0000259" key="4">
    <source>
        <dbReference type="SMART" id="SM00642"/>
    </source>
</evidence>
<dbReference type="EMBL" id="DVGA01000064">
    <property type="protein sequence ID" value="HIQ78867.1"/>
    <property type="molecule type" value="Genomic_DNA"/>
</dbReference>
<dbReference type="CDD" id="cd11333">
    <property type="entry name" value="AmyAc_SI_OligoGlu_DGase"/>
    <property type="match status" value="1"/>
</dbReference>
<dbReference type="SUPFAM" id="SSF51445">
    <property type="entry name" value="(Trans)glycosidases"/>
    <property type="match status" value="1"/>
</dbReference>
<evidence type="ECO:0000256" key="1">
    <source>
        <dbReference type="ARBA" id="ARBA00008061"/>
    </source>
</evidence>
<gene>
    <name evidence="5" type="ORF">IAB77_06370</name>
</gene>
<comment type="caution">
    <text evidence="5">The sequence shown here is derived from an EMBL/GenBank/DDBJ whole genome shotgun (WGS) entry which is preliminary data.</text>
</comment>
<dbReference type="SUPFAM" id="SSF51011">
    <property type="entry name" value="Glycosyl hydrolase domain"/>
    <property type="match status" value="1"/>
</dbReference>
<dbReference type="GO" id="GO:0009313">
    <property type="term" value="P:oligosaccharide catabolic process"/>
    <property type="evidence" value="ECO:0007669"/>
    <property type="project" value="TreeGrafter"/>
</dbReference>
<dbReference type="PANTHER" id="PTHR10357">
    <property type="entry name" value="ALPHA-AMYLASE FAMILY MEMBER"/>
    <property type="match status" value="1"/>
</dbReference>
<organism evidence="5 6">
    <name type="scientific">Candidatus Scatomorpha intestinavium</name>
    <dbReference type="NCBI Taxonomy" id="2840922"/>
    <lineage>
        <taxon>Bacteria</taxon>
        <taxon>Bacillati</taxon>
        <taxon>Bacillota</taxon>
        <taxon>Clostridia</taxon>
        <taxon>Eubacteriales</taxon>
        <taxon>Candidatus Scatomorpha</taxon>
    </lineage>
</organism>
<dbReference type="Gene3D" id="3.90.400.10">
    <property type="entry name" value="Oligo-1,6-glucosidase, Domain 2"/>
    <property type="match status" value="1"/>
</dbReference>
<evidence type="ECO:0000313" key="6">
    <source>
        <dbReference type="Proteomes" id="UP000824262"/>
    </source>
</evidence>
<keyword evidence="2" id="KW-0378">Hydrolase</keyword>
<dbReference type="InterPro" id="IPR013780">
    <property type="entry name" value="Glyco_hydro_b"/>
</dbReference>
<reference evidence="5" key="1">
    <citation type="submission" date="2020-10" db="EMBL/GenBank/DDBJ databases">
        <authorList>
            <person name="Gilroy R."/>
        </authorList>
    </citation>
    <scope>NUCLEOTIDE SEQUENCE</scope>
    <source>
        <strain evidence="5">ChiBcolR7-354</strain>
    </source>
</reference>
<dbReference type="FunFam" id="3.20.20.80:FF:000064">
    <property type="entry name" value="Oligo-1,6-glucosidase"/>
    <property type="match status" value="1"/>
</dbReference>
<dbReference type="GO" id="GO:0004556">
    <property type="term" value="F:alpha-amylase activity"/>
    <property type="evidence" value="ECO:0007669"/>
    <property type="project" value="TreeGrafter"/>
</dbReference>
<dbReference type="AlphaFoldDB" id="A0A9D0ZDZ2"/>
<feature type="domain" description="Glycosyl hydrolase family 13 catalytic" evidence="4">
    <location>
        <begin position="1"/>
        <end position="356"/>
    </location>
</feature>
<name>A0A9D0ZDZ2_9FIRM</name>
<dbReference type="InterPro" id="IPR045857">
    <property type="entry name" value="O16G_dom_2"/>
</dbReference>
<reference evidence="5" key="2">
    <citation type="journal article" date="2021" name="PeerJ">
        <title>Extensive microbial diversity within the chicken gut microbiome revealed by metagenomics and culture.</title>
        <authorList>
            <person name="Gilroy R."/>
            <person name="Ravi A."/>
            <person name="Getino M."/>
            <person name="Pursley I."/>
            <person name="Horton D.L."/>
            <person name="Alikhan N.F."/>
            <person name="Baker D."/>
            <person name="Gharbi K."/>
            <person name="Hall N."/>
            <person name="Watson M."/>
            <person name="Adriaenssens E.M."/>
            <person name="Foster-Nyarko E."/>
            <person name="Jarju S."/>
            <person name="Secka A."/>
            <person name="Antonio M."/>
            <person name="Oren A."/>
            <person name="Chaudhuri R.R."/>
            <person name="La Ragione R."/>
            <person name="Hildebrand F."/>
            <person name="Pallen M.J."/>
        </authorList>
    </citation>
    <scope>NUCLEOTIDE SEQUENCE</scope>
    <source>
        <strain evidence="5">ChiBcolR7-354</strain>
    </source>
</reference>
<evidence type="ECO:0000256" key="3">
    <source>
        <dbReference type="ARBA" id="ARBA00023295"/>
    </source>
</evidence>
<sequence length="517" mass="60016">NAIWFSPLYPSPNADFGYDVADYRSINPEYGDLDIFKKVLDGAHERGMRVFTYLVVNHTSDEHPWFVASRDPESPYRDYYFWRAPRRAHSGALMPPNNWDSLFEGEAWEYDPSSGEYYLHIFAKKQPDLNHDNPAVRQEVKDIMRFWLDMGVDGFREDVITYISKTPGLPSAKVKLPAATGMEFYDNGPKIHEYLAEYRAVAEEYDCMLLGEGPRMKPETALGYLESGELDLMFNFEHMEADCFMTDFLQRPFSLKKLKRAFSKWQDALNGRAWNTLYIENHDHPRVISRYGSERFRTESGKMLAACYMLQQGTAFVYQGQEIGMTNLRLPRTDMYVDVMLKNNCRIASKYLPRSKVLSLAQRSCRDSARTPMQWSAEPFAGFSTVRPWFYVNENYHEVNAAAEEADPNSLLNFYRALIAFKRSDAAAIYGSYAEYCQQSNNFYVYSREYEGETLLVICSFSDKEQYFTAPAGFDLASGELIFKNYELNVVVGNAFTSRPYELRVYRFNAERKEERL</sequence>
<proteinExistence type="inferred from homology"/>
<dbReference type="FunFam" id="3.90.400.10:FF:000002">
    <property type="entry name" value="Sucrose isomerase"/>
    <property type="match status" value="1"/>
</dbReference>
<accession>A0A9D0ZDZ2</accession>
<dbReference type="Gene3D" id="2.60.40.1180">
    <property type="entry name" value="Golgi alpha-mannosidase II"/>
    <property type="match status" value="1"/>
</dbReference>
<dbReference type="Pfam" id="PF00128">
    <property type="entry name" value="Alpha-amylase"/>
    <property type="match status" value="1"/>
</dbReference>
<evidence type="ECO:0000256" key="2">
    <source>
        <dbReference type="ARBA" id="ARBA00022801"/>
    </source>
</evidence>